<sequence length="1211" mass="137778">MISLTHNDYTIAWICALPVEAAAARVMLNKIHRPLPKSSTDPNAYELGELNGHYIAIVCLPAGVYGKSSAATVVSRMRLTFPRLQYGLMVGIGGGVPDKKNDIRLGDVVVSKPVGRHSGVIQYDYGKAVQGGQFESTGTLNKPPQKLLMHMSQLEAKQMTEGKNYLSKLVWEALEQNPNMQERFSLPEQHTDLLFHSSYPHVVGEDTCRNCDKEQLIKRQLRETRTPYIHYGLIASGDQVMKDSETRDRLAQRHGILCFEMEAAGLMDELPTLVIRGICDYCDSHKQKQWQGYAALTAAAYTKLLLSVVPISRTDIDVMKSKKLRHWIVSLARNPKFVGRRDEITKLEELITMQDGPRRVAITGLGGVGKTQVALELVHRIRDQDKDCSVFWIPCTSHAMIEQMFLHIAQILPIHDVKPAEVKQQIKTYLSSELAGRWLLIFDNADDLDTWVSANDAGPALQHFLPESEQGRVLFTTRNRELAVELTSSNVVTIPTEDKETALRILEKSLIQKDLLNDHITTITLLEQLAFLPLAIVQASAYINKKGSSLSTYFALLQEQESEVVDLLSEDFSDAGRYKNTENPVITTWLISFKQIQKESPLAADLLSFMACLHPRNIPHSLLPLPSKRIKATDALGLLSAYSFITNQGGDQLINLHRLVHVASRNWLKENKKFAKWIQRVADHVNETFPDANHINRNIWREYLPHILSLMKEIEFQSQWEEYTDLAQRAGSCLYSDGRYNEAEELQSKAMKTRKRLLGPEHPNTLDIMNDLASTYSDQGRWKEAEELQVTVMEARKRILGPEHPDTLGIMSNLANTYLAQGRWKEAEELQVTVMEARKRLLGPEHPDTLGIMSNLTITYSNQGRWEEAEKLKMTVMEARKRLLGPEHPDTLISMNNLANTYSDQGRWKEAEELKITVMEARKRLLGPEHPDTLGIMSNLAIAYSNQGRWEEAEKLKMTVMEARKRLLGPEHPDTLISMNNLANTYSDQGRWKEAEELKITVMEARKRLLGPEHPDTLVIINNLAITYSNQGRWKEAEELQVTVMEAWKRLLGPEHPDTLISMNNLANTYSDQGRWKEAEELKGIVMEARKRLLGPEHPDTLNIMSNLAITYSDQGRWKEAEELEVTVMEARKRLLGPEHPDTMVIMNNLAYSWKYLGKQHDALMLMRECARLRNKHLGRDHPASRSSTAAIAKWERGRKRDMFWHLVGRG</sequence>
<dbReference type="GO" id="GO:0003824">
    <property type="term" value="F:catalytic activity"/>
    <property type="evidence" value="ECO:0007669"/>
    <property type="project" value="InterPro"/>
</dbReference>
<name>A0A0U1M0H2_TALIS</name>
<dbReference type="InterPro" id="IPR000845">
    <property type="entry name" value="Nucleoside_phosphorylase_d"/>
</dbReference>
<dbReference type="InterPro" id="IPR002182">
    <property type="entry name" value="NB-ARC"/>
</dbReference>
<dbReference type="SUPFAM" id="SSF52540">
    <property type="entry name" value="P-loop containing nucleoside triphosphate hydrolases"/>
    <property type="match status" value="1"/>
</dbReference>
<evidence type="ECO:0000259" key="2">
    <source>
        <dbReference type="Pfam" id="PF01048"/>
    </source>
</evidence>
<dbReference type="Gene3D" id="3.40.50.300">
    <property type="entry name" value="P-loop containing nucleotide triphosphate hydrolases"/>
    <property type="match status" value="1"/>
</dbReference>
<evidence type="ECO:0000259" key="1">
    <source>
        <dbReference type="Pfam" id="PF00931"/>
    </source>
</evidence>
<protein>
    <recommendedName>
        <fullName evidence="5">Nephrocystin-3</fullName>
    </recommendedName>
</protein>
<dbReference type="PANTHER" id="PTHR46082">
    <property type="entry name" value="ATP/GTP-BINDING PROTEIN-RELATED"/>
    <property type="match status" value="1"/>
</dbReference>
<keyword evidence="4" id="KW-1185">Reference proteome</keyword>
<dbReference type="OrthoDB" id="4218961at2759"/>
<dbReference type="Pfam" id="PF01048">
    <property type="entry name" value="PNP_UDP_1"/>
    <property type="match status" value="1"/>
</dbReference>
<dbReference type="AlphaFoldDB" id="A0A0U1M0H2"/>
<feature type="domain" description="NB-ARC" evidence="1">
    <location>
        <begin position="343"/>
        <end position="514"/>
    </location>
</feature>
<dbReference type="PANTHER" id="PTHR46082:SF11">
    <property type="entry name" value="AAA+ ATPASE DOMAIN-CONTAINING PROTEIN-RELATED"/>
    <property type="match status" value="1"/>
</dbReference>
<proteinExistence type="predicted"/>
<dbReference type="SUPFAM" id="SSF48452">
    <property type="entry name" value="TPR-like"/>
    <property type="match status" value="3"/>
</dbReference>
<dbReference type="Pfam" id="PF13374">
    <property type="entry name" value="TPR_10"/>
    <property type="match status" value="3"/>
</dbReference>
<dbReference type="Pfam" id="PF00931">
    <property type="entry name" value="NB-ARC"/>
    <property type="match status" value="1"/>
</dbReference>
<organism evidence="3 4">
    <name type="scientific">Talaromyces islandicus</name>
    <name type="common">Penicillium islandicum</name>
    <dbReference type="NCBI Taxonomy" id="28573"/>
    <lineage>
        <taxon>Eukaryota</taxon>
        <taxon>Fungi</taxon>
        <taxon>Dikarya</taxon>
        <taxon>Ascomycota</taxon>
        <taxon>Pezizomycotina</taxon>
        <taxon>Eurotiomycetes</taxon>
        <taxon>Eurotiomycetidae</taxon>
        <taxon>Eurotiales</taxon>
        <taxon>Trichocomaceae</taxon>
        <taxon>Talaromyces</taxon>
        <taxon>Talaromyces sect. Islandici</taxon>
    </lineage>
</organism>
<dbReference type="SUPFAM" id="SSF53167">
    <property type="entry name" value="Purine and uridine phosphorylases"/>
    <property type="match status" value="1"/>
</dbReference>
<dbReference type="EMBL" id="CVMT01000004">
    <property type="protein sequence ID" value="CRG88490.1"/>
    <property type="molecule type" value="Genomic_DNA"/>
</dbReference>
<accession>A0A0U1M0H2</accession>
<dbReference type="PRINTS" id="PR00381">
    <property type="entry name" value="KINESINLIGHT"/>
</dbReference>
<dbReference type="Gene3D" id="3.40.50.1580">
    <property type="entry name" value="Nucleoside phosphorylase domain"/>
    <property type="match status" value="1"/>
</dbReference>
<dbReference type="Gene3D" id="1.25.40.10">
    <property type="entry name" value="Tetratricopeptide repeat domain"/>
    <property type="match status" value="3"/>
</dbReference>
<evidence type="ECO:0000313" key="3">
    <source>
        <dbReference type="EMBL" id="CRG88490.1"/>
    </source>
</evidence>
<dbReference type="Pfam" id="PF13424">
    <property type="entry name" value="TPR_12"/>
    <property type="match status" value="4"/>
</dbReference>
<evidence type="ECO:0000313" key="4">
    <source>
        <dbReference type="Proteomes" id="UP000054383"/>
    </source>
</evidence>
<feature type="domain" description="Nucleoside phosphorylase" evidence="2">
    <location>
        <begin position="11"/>
        <end position="290"/>
    </location>
</feature>
<dbReference type="GO" id="GO:0043531">
    <property type="term" value="F:ADP binding"/>
    <property type="evidence" value="ECO:0007669"/>
    <property type="project" value="InterPro"/>
</dbReference>
<gene>
    <name evidence="3" type="ORF">PISL3812_05520</name>
</gene>
<dbReference type="InterPro" id="IPR011990">
    <property type="entry name" value="TPR-like_helical_dom_sf"/>
</dbReference>
<reference evidence="3 4" key="1">
    <citation type="submission" date="2015-04" db="EMBL/GenBank/DDBJ databases">
        <authorList>
            <person name="Syromyatnikov M.Y."/>
            <person name="Popov V.N."/>
        </authorList>
    </citation>
    <scope>NUCLEOTIDE SEQUENCE [LARGE SCALE GENOMIC DNA]</scope>
    <source>
        <strain evidence="3">WF-38-12</strain>
    </source>
</reference>
<dbReference type="OMA" id="STWWQQG"/>
<dbReference type="STRING" id="28573.A0A0U1M0H2"/>
<evidence type="ECO:0008006" key="5">
    <source>
        <dbReference type="Google" id="ProtNLM"/>
    </source>
</evidence>
<dbReference type="Proteomes" id="UP000054383">
    <property type="component" value="Unassembled WGS sequence"/>
</dbReference>
<dbReference type="InterPro" id="IPR053137">
    <property type="entry name" value="NLR-like"/>
</dbReference>
<dbReference type="InterPro" id="IPR035994">
    <property type="entry name" value="Nucleoside_phosphorylase_sf"/>
</dbReference>
<dbReference type="InterPro" id="IPR027417">
    <property type="entry name" value="P-loop_NTPase"/>
</dbReference>
<dbReference type="SMART" id="SM00028">
    <property type="entry name" value="TPR"/>
    <property type="match status" value="9"/>
</dbReference>
<dbReference type="InterPro" id="IPR019734">
    <property type="entry name" value="TPR_rpt"/>
</dbReference>
<dbReference type="GO" id="GO:0009116">
    <property type="term" value="P:nucleoside metabolic process"/>
    <property type="evidence" value="ECO:0007669"/>
    <property type="project" value="InterPro"/>
</dbReference>